<comment type="similarity">
    <text evidence="1">Belongs to the DDI1 family.</text>
</comment>
<evidence type="ECO:0000313" key="7">
    <source>
        <dbReference type="EMBL" id="AMP16446.1"/>
    </source>
</evidence>
<dbReference type="InterPro" id="IPR001995">
    <property type="entry name" value="Peptidase_A2_cat"/>
</dbReference>
<evidence type="ECO:0000256" key="2">
    <source>
        <dbReference type="ARBA" id="ARBA00022670"/>
    </source>
</evidence>
<feature type="signal peptide" evidence="5">
    <location>
        <begin position="1"/>
        <end position="31"/>
    </location>
</feature>
<dbReference type="SUPFAM" id="SSF50630">
    <property type="entry name" value="Acid proteases"/>
    <property type="match status" value="2"/>
</dbReference>
<evidence type="ECO:0000256" key="3">
    <source>
        <dbReference type="ARBA" id="ARBA00022750"/>
    </source>
</evidence>
<protein>
    <recommendedName>
        <fullName evidence="6">Peptidase A2 domain-containing protein</fullName>
    </recommendedName>
</protein>
<dbReference type="InterPro" id="IPR001969">
    <property type="entry name" value="Aspartic_peptidase_AS"/>
</dbReference>
<dbReference type="PROSITE" id="PS50175">
    <property type="entry name" value="ASP_PROT_RETROV"/>
    <property type="match status" value="1"/>
</dbReference>
<reference evidence="7 8" key="1">
    <citation type="submission" date="2015-11" db="EMBL/GenBank/DDBJ databases">
        <title>Exploring the genomic traits of fungus-feeding bacterial genus Collimonas.</title>
        <authorList>
            <person name="Song C."/>
            <person name="Schmidt R."/>
            <person name="de Jager V."/>
            <person name="Krzyzanowska D."/>
            <person name="Jongedijk E."/>
            <person name="Cankar K."/>
            <person name="Beekwilder J."/>
            <person name="van Veen A."/>
            <person name="de Boer W."/>
            <person name="van Veen J.A."/>
            <person name="Garbeva P."/>
        </authorList>
    </citation>
    <scope>NUCLEOTIDE SEQUENCE [LARGE SCALE GENOMIC DNA]</scope>
    <source>
        <strain evidence="7 8">Ter291</strain>
    </source>
</reference>
<dbReference type="EMBL" id="CP013236">
    <property type="protein sequence ID" value="AMP16446.1"/>
    <property type="molecule type" value="Genomic_DNA"/>
</dbReference>
<evidence type="ECO:0000259" key="6">
    <source>
        <dbReference type="PROSITE" id="PS50175"/>
    </source>
</evidence>
<dbReference type="Proteomes" id="UP000074914">
    <property type="component" value="Chromosome"/>
</dbReference>
<feature type="domain" description="Peptidase A2" evidence="6">
    <location>
        <begin position="211"/>
        <end position="312"/>
    </location>
</feature>
<keyword evidence="8" id="KW-1185">Reference proteome</keyword>
<dbReference type="InterPro" id="IPR021109">
    <property type="entry name" value="Peptidase_aspartic_dom_sf"/>
</dbReference>
<dbReference type="CDD" id="cd05483">
    <property type="entry name" value="retropepsin_like_bacteria"/>
    <property type="match status" value="2"/>
</dbReference>
<evidence type="ECO:0000313" key="8">
    <source>
        <dbReference type="Proteomes" id="UP000074914"/>
    </source>
</evidence>
<evidence type="ECO:0000256" key="5">
    <source>
        <dbReference type="SAM" id="SignalP"/>
    </source>
</evidence>
<organism evidence="7 8">
    <name type="scientific">Collimonas pratensis</name>
    <dbReference type="NCBI Taxonomy" id="279113"/>
    <lineage>
        <taxon>Bacteria</taxon>
        <taxon>Pseudomonadati</taxon>
        <taxon>Pseudomonadota</taxon>
        <taxon>Betaproteobacteria</taxon>
        <taxon>Burkholderiales</taxon>
        <taxon>Oxalobacteraceae</taxon>
        <taxon>Collimonas</taxon>
    </lineage>
</organism>
<keyword evidence="2" id="KW-0645">Protease</keyword>
<dbReference type="Pfam" id="PF13650">
    <property type="entry name" value="Asp_protease_2"/>
    <property type="match status" value="2"/>
</dbReference>
<accession>A0ABN4MEY3</accession>
<keyword evidence="5" id="KW-0732">Signal</keyword>
<evidence type="ECO:0000256" key="1">
    <source>
        <dbReference type="ARBA" id="ARBA00009136"/>
    </source>
</evidence>
<dbReference type="InterPro" id="IPR034122">
    <property type="entry name" value="Retropepsin-like_bacterial"/>
</dbReference>
<dbReference type="PANTHER" id="PTHR12917">
    <property type="entry name" value="ASPARTYL PROTEASE DDI-RELATED"/>
    <property type="match status" value="1"/>
</dbReference>
<feature type="chain" id="PRO_5047041917" description="Peptidase A2 domain-containing protein" evidence="5">
    <location>
        <begin position="32"/>
        <end position="352"/>
    </location>
</feature>
<dbReference type="PANTHER" id="PTHR12917:SF1">
    <property type="entry name" value="AT13091P"/>
    <property type="match status" value="1"/>
</dbReference>
<proteinExistence type="inferred from homology"/>
<dbReference type="PROSITE" id="PS00141">
    <property type="entry name" value="ASP_PROTEASE"/>
    <property type="match status" value="1"/>
</dbReference>
<evidence type="ECO:0000256" key="4">
    <source>
        <dbReference type="ARBA" id="ARBA00022801"/>
    </source>
</evidence>
<dbReference type="Gene3D" id="2.40.70.10">
    <property type="entry name" value="Acid Proteases"/>
    <property type="match status" value="2"/>
</dbReference>
<gene>
    <name evidence="7" type="ORF">CPter291_4216</name>
</gene>
<keyword evidence="4" id="KW-0378">Hydrolase</keyword>
<dbReference type="RefSeq" id="WP_082807205.1">
    <property type="nucleotide sequence ID" value="NZ_CP013236.1"/>
</dbReference>
<name>A0ABN4MEY3_9BURK</name>
<sequence>MLPDHPAKKNRLLRLYSLLCMAVLLMAFLHAARAENAASSCRYTNFATFTVKPINGFATIGGSMNGSTVAMMFDSGSQRTQITRRAAEKLGLALSHSNTYGIGLGGESMSYTTRLDDFSFGKLAWRGVRLGVLWDMDKSFNYDVLVGADILFHQDVEISMANRQIKFFEPSACDQSFLAYWDENAASTSTHAIAPDDLRQVVTVHINGKEVSALLDSGASTSIIDLAAAARAGITTESPGVVALGSGGGVGKHRSQMWQAQFQSFAIGEEIISNPKICIMDLYGAARSDSNHVAATNTMLHDQPEMVLGADFLRSHRLLFALSQKRLYFSYLGGQVFGTSSKTKLAEEAASP</sequence>
<keyword evidence="3" id="KW-0064">Aspartyl protease</keyword>